<proteinExistence type="predicted"/>
<sequence length="132" mass="15938">MCRSDASRKYRSTNTPNNVFLYRRLVAVMSNTAIRDVYYYISMHHYNNSKRNKKNFDPGNVGVCRHRGRCRPFLGYTRSSYPRTMGNTSENWRRVREQLKIGINHETCSVDRCIRSEYYFRIRRRSHLFPTR</sequence>
<evidence type="ECO:0000313" key="2">
    <source>
        <dbReference type="Proteomes" id="UP001154329"/>
    </source>
</evidence>
<keyword evidence="2" id="KW-1185">Reference proteome</keyword>
<gene>
    <name evidence="1" type="ORF">APHIGO_LOCUS2957</name>
</gene>
<protein>
    <submittedName>
        <fullName evidence="1">Uncharacterized protein</fullName>
    </submittedName>
</protein>
<dbReference type="Proteomes" id="UP001154329">
    <property type="component" value="Chromosome 1"/>
</dbReference>
<reference evidence="1" key="1">
    <citation type="submission" date="2022-02" db="EMBL/GenBank/DDBJ databases">
        <authorList>
            <person name="King R."/>
        </authorList>
    </citation>
    <scope>NUCLEOTIDE SEQUENCE</scope>
</reference>
<name>A0A9P0IWP0_APHGO</name>
<reference evidence="1" key="2">
    <citation type="submission" date="2022-10" db="EMBL/GenBank/DDBJ databases">
        <authorList>
            <consortium name="ENA_rothamsted_submissions"/>
            <consortium name="culmorum"/>
            <person name="King R."/>
        </authorList>
    </citation>
    <scope>NUCLEOTIDE SEQUENCE</scope>
</reference>
<dbReference type="AlphaFoldDB" id="A0A9P0IWP0"/>
<dbReference type="EMBL" id="OU899034">
    <property type="protein sequence ID" value="CAH1714875.1"/>
    <property type="molecule type" value="Genomic_DNA"/>
</dbReference>
<accession>A0A9P0IWP0</accession>
<evidence type="ECO:0000313" key="1">
    <source>
        <dbReference type="EMBL" id="CAH1714875.1"/>
    </source>
</evidence>
<organism evidence="1 2">
    <name type="scientific">Aphis gossypii</name>
    <name type="common">Cotton aphid</name>
    <dbReference type="NCBI Taxonomy" id="80765"/>
    <lineage>
        <taxon>Eukaryota</taxon>
        <taxon>Metazoa</taxon>
        <taxon>Ecdysozoa</taxon>
        <taxon>Arthropoda</taxon>
        <taxon>Hexapoda</taxon>
        <taxon>Insecta</taxon>
        <taxon>Pterygota</taxon>
        <taxon>Neoptera</taxon>
        <taxon>Paraneoptera</taxon>
        <taxon>Hemiptera</taxon>
        <taxon>Sternorrhyncha</taxon>
        <taxon>Aphidomorpha</taxon>
        <taxon>Aphidoidea</taxon>
        <taxon>Aphididae</taxon>
        <taxon>Aphidini</taxon>
        <taxon>Aphis</taxon>
        <taxon>Aphis</taxon>
    </lineage>
</organism>